<evidence type="ECO:0000313" key="4">
    <source>
        <dbReference type="Proteomes" id="UP000186817"/>
    </source>
</evidence>
<protein>
    <submittedName>
        <fullName evidence="3">Uncharacterized protein</fullName>
    </submittedName>
</protein>
<dbReference type="AlphaFoldDB" id="A0A1Q9E0U5"/>
<reference evidence="3 4" key="1">
    <citation type="submission" date="2016-02" db="EMBL/GenBank/DDBJ databases">
        <title>Genome analysis of coral dinoflagellate symbionts highlights evolutionary adaptations to a symbiotic lifestyle.</title>
        <authorList>
            <person name="Aranda M."/>
            <person name="Li Y."/>
            <person name="Liew Y.J."/>
            <person name="Baumgarten S."/>
            <person name="Simakov O."/>
            <person name="Wilson M."/>
            <person name="Piel J."/>
            <person name="Ashoor H."/>
            <person name="Bougouffa S."/>
            <person name="Bajic V.B."/>
            <person name="Ryu T."/>
            <person name="Ravasi T."/>
            <person name="Bayer T."/>
            <person name="Micklem G."/>
            <person name="Kim H."/>
            <person name="Bhak J."/>
            <person name="Lajeunesse T.C."/>
            <person name="Voolstra C.R."/>
        </authorList>
    </citation>
    <scope>NUCLEOTIDE SEQUENCE [LARGE SCALE GENOMIC DNA]</scope>
    <source>
        <strain evidence="3 4">CCMP2467</strain>
    </source>
</reference>
<feature type="coiled-coil region" evidence="1">
    <location>
        <begin position="211"/>
        <end position="248"/>
    </location>
</feature>
<feature type="coiled-coil region" evidence="1">
    <location>
        <begin position="357"/>
        <end position="405"/>
    </location>
</feature>
<evidence type="ECO:0000256" key="2">
    <source>
        <dbReference type="SAM" id="MobiDB-lite"/>
    </source>
</evidence>
<proteinExistence type="predicted"/>
<gene>
    <name evidence="3" type="ORF">AK812_SmicGene16239</name>
</gene>
<feature type="coiled-coil region" evidence="1">
    <location>
        <begin position="435"/>
        <end position="462"/>
    </location>
</feature>
<feature type="region of interest" description="Disordered" evidence="2">
    <location>
        <begin position="503"/>
        <end position="523"/>
    </location>
</feature>
<comment type="caution">
    <text evidence="3">The sequence shown here is derived from an EMBL/GenBank/DDBJ whole genome shotgun (WGS) entry which is preliminary data.</text>
</comment>
<dbReference type="OrthoDB" id="439291at2759"/>
<keyword evidence="4" id="KW-1185">Reference proteome</keyword>
<organism evidence="3 4">
    <name type="scientific">Symbiodinium microadriaticum</name>
    <name type="common">Dinoflagellate</name>
    <name type="synonym">Zooxanthella microadriatica</name>
    <dbReference type="NCBI Taxonomy" id="2951"/>
    <lineage>
        <taxon>Eukaryota</taxon>
        <taxon>Sar</taxon>
        <taxon>Alveolata</taxon>
        <taxon>Dinophyceae</taxon>
        <taxon>Suessiales</taxon>
        <taxon>Symbiodiniaceae</taxon>
        <taxon>Symbiodinium</taxon>
    </lineage>
</organism>
<name>A0A1Q9E0U5_SYMMI</name>
<keyword evidence="1" id="KW-0175">Coiled coil</keyword>
<evidence type="ECO:0000256" key="1">
    <source>
        <dbReference type="SAM" id="Coils"/>
    </source>
</evidence>
<accession>A0A1Q9E0U5</accession>
<evidence type="ECO:0000313" key="3">
    <source>
        <dbReference type="EMBL" id="OLQ01046.1"/>
    </source>
</evidence>
<sequence length="709" mass="80250">MEMVMSMVGCSDAAAPQHAETCSDRSDEHPGSHELEAQTPNVIELQAQAPNAIVEHQKYGLGFCTVLSFAGRTTSFYQALHDIAHYLPPNGKSSVEAMQMVTAQRKWMFDVGCAVGQVVGTFYQLEKNTLMELQVMWETGQGNLTVKGMKKNFRATTKNLKMLTEYRAAAQKKIDDCKGLANQMVKWHGQEQKMQHAVMELIGNFGGGAQCEALLDELQKHSAELTAAQEEERKAAEVVAELTGKKEELRCKTLVYESIAADEKGSLSRLQERAAEADKVASERSTEAAETFNIAYKKRSFPLGRWYIDWVDNRGDVAKWRAERFKSIAKEAREGLGDQTQMTQKAAAEAAAAKGRLTTVEEQLSLARQTLEHAAEKTVEARASLASLKQQCRELREKFGGLDLQQIGSLRDHMQKFPELLGAQGMEDHGMFASMEGALKQHERLVNRMEEFLDEEDEQECKCILDSLRPVICGAINDAQFFAGQLKPLQDEIVTRMKALPPPDADWSPSPKPIQQPERPVPEVREANDDWKVVTLNEEEQVEYDGDTGNRRCCCCRVIMTTLFSNYPSCRMRRNELEKKHDLQYMIAFTKASLPSRLRARRRFMAIISAWVTLPSDTLNSHRNDWAIQRLAKLYGRSRREFNLVGLPLRGQEPWEYPHAGDREGRQNDKVMKLCDKVMKLCTFTSSSALLACQKSARHKDRFHRKYKL</sequence>
<dbReference type="Proteomes" id="UP000186817">
    <property type="component" value="Unassembled WGS sequence"/>
</dbReference>
<feature type="compositionally biased region" description="Pro residues" evidence="2">
    <location>
        <begin position="503"/>
        <end position="514"/>
    </location>
</feature>
<dbReference type="EMBL" id="LSRX01000306">
    <property type="protein sequence ID" value="OLQ01046.1"/>
    <property type="molecule type" value="Genomic_DNA"/>
</dbReference>